<dbReference type="InterPro" id="IPR037185">
    <property type="entry name" value="EmrE-like"/>
</dbReference>
<comment type="subcellular location">
    <subcellularLocation>
        <location evidence="1">Membrane</location>
        <topology evidence="1">Multi-pass membrane protein</topology>
    </subcellularLocation>
</comment>
<feature type="transmembrane region" description="Helical" evidence="6">
    <location>
        <begin position="39"/>
        <end position="58"/>
    </location>
</feature>
<feature type="transmembrane region" description="Helical" evidence="6">
    <location>
        <begin position="99"/>
        <end position="118"/>
    </location>
</feature>
<evidence type="ECO:0000259" key="7">
    <source>
        <dbReference type="Pfam" id="PF00892"/>
    </source>
</evidence>
<sequence length="300" mass="32185">MKRSDNLTGALLMMGSIAGFTINDTFLKLLAGNVPMFQVLFLRGALTTGAVAVIAWRMGAFGGSVPRRDWGIMAIRTLAEVSATYCFLTALFHMPLANITAIMQALPLSLALVAALVFREPLGWRRLTAIAVGFCGVMLIVRPGSEGFNTYALYGLAAVGCVTVRDLSTRRLSRGVPSMLVTFVTSASVMTVFGMAGLGREWVPMTGSEIGLITGAAAFAIGGYVSSIMAMRIGEITYTAQFRYTSLLWALLLGWFIFGDWPTSLTLLGAGIVVASGVFTLYREAKLGLRKSGRSLLPRR</sequence>
<organism evidence="8 9">
    <name type="scientific">Roseovarius pelagicus</name>
    <dbReference type="NCBI Taxonomy" id="2980108"/>
    <lineage>
        <taxon>Bacteria</taxon>
        <taxon>Pseudomonadati</taxon>
        <taxon>Pseudomonadota</taxon>
        <taxon>Alphaproteobacteria</taxon>
        <taxon>Rhodobacterales</taxon>
        <taxon>Roseobacteraceae</taxon>
        <taxon>Roseovarius</taxon>
    </lineage>
</organism>
<proteinExistence type="inferred from homology"/>
<feature type="domain" description="EamA" evidence="7">
    <location>
        <begin position="152"/>
        <end position="280"/>
    </location>
</feature>
<feature type="domain" description="EamA" evidence="7">
    <location>
        <begin position="8"/>
        <end position="141"/>
    </location>
</feature>
<feature type="transmembrane region" description="Helical" evidence="6">
    <location>
        <begin position="242"/>
        <end position="258"/>
    </location>
</feature>
<dbReference type="InterPro" id="IPR000620">
    <property type="entry name" value="EamA_dom"/>
</dbReference>
<feature type="transmembrane region" description="Helical" evidence="6">
    <location>
        <begin position="210"/>
        <end position="230"/>
    </location>
</feature>
<dbReference type="PANTHER" id="PTHR22911">
    <property type="entry name" value="ACYL-MALONYL CONDENSING ENZYME-RELATED"/>
    <property type="match status" value="1"/>
</dbReference>
<keyword evidence="4 6" id="KW-1133">Transmembrane helix</keyword>
<gene>
    <name evidence="8" type="ORF">N7U68_07290</name>
</gene>
<dbReference type="PANTHER" id="PTHR22911:SF6">
    <property type="entry name" value="SOLUTE CARRIER FAMILY 35 MEMBER G1"/>
    <property type="match status" value="1"/>
</dbReference>
<evidence type="ECO:0000256" key="5">
    <source>
        <dbReference type="ARBA" id="ARBA00023136"/>
    </source>
</evidence>
<feature type="transmembrane region" description="Helical" evidence="6">
    <location>
        <begin position="151"/>
        <end position="168"/>
    </location>
</feature>
<dbReference type="RefSeq" id="WP_165196869.1">
    <property type="nucleotide sequence ID" value="NZ_CP106738.1"/>
</dbReference>
<feature type="transmembrane region" description="Helical" evidence="6">
    <location>
        <begin position="180"/>
        <end position="198"/>
    </location>
</feature>
<feature type="transmembrane region" description="Helical" evidence="6">
    <location>
        <begin position="127"/>
        <end position="145"/>
    </location>
</feature>
<feature type="transmembrane region" description="Helical" evidence="6">
    <location>
        <begin position="264"/>
        <end position="282"/>
    </location>
</feature>
<evidence type="ECO:0000256" key="6">
    <source>
        <dbReference type="SAM" id="Phobius"/>
    </source>
</evidence>
<dbReference type="Proteomes" id="UP001064087">
    <property type="component" value="Chromosome"/>
</dbReference>
<keyword evidence="5 6" id="KW-0472">Membrane</keyword>
<dbReference type="EMBL" id="CP106738">
    <property type="protein sequence ID" value="UXX84438.1"/>
    <property type="molecule type" value="Genomic_DNA"/>
</dbReference>
<dbReference type="Pfam" id="PF00892">
    <property type="entry name" value="EamA"/>
    <property type="match status" value="2"/>
</dbReference>
<evidence type="ECO:0000313" key="8">
    <source>
        <dbReference type="EMBL" id="UXX84438.1"/>
    </source>
</evidence>
<evidence type="ECO:0000256" key="4">
    <source>
        <dbReference type="ARBA" id="ARBA00022989"/>
    </source>
</evidence>
<protein>
    <submittedName>
        <fullName evidence="8">DMT family transporter</fullName>
    </submittedName>
</protein>
<evidence type="ECO:0000256" key="3">
    <source>
        <dbReference type="ARBA" id="ARBA00022692"/>
    </source>
</evidence>
<evidence type="ECO:0000256" key="1">
    <source>
        <dbReference type="ARBA" id="ARBA00004141"/>
    </source>
</evidence>
<comment type="similarity">
    <text evidence="2">Belongs to the drug/metabolite transporter (DMT) superfamily. 10 TMS drug/metabolite exporter (DME) (TC 2.A.7.3) family.</text>
</comment>
<keyword evidence="9" id="KW-1185">Reference proteome</keyword>
<feature type="transmembrane region" description="Helical" evidence="6">
    <location>
        <begin position="7"/>
        <end position="27"/>
    </location>
</feature>
<evidence type="ECO:0000313" key="9">
    <source>
        <dbReference type="Proteomes" id="UP001064087"/>
    </source>
</evidence>
<accession>A0ABY6DGS8</accession>
<name>A0ABY6DGS8_9RHOB</name>
<evidence type="ECO:0000256" key="2">
    <source>
        <dbReference type="ARBA" id="ARBA00009853"/>
    </source>
</evidence>
<reference evidence="8" key="1">
    <citation type="submission" date="2022-10" db="EMBL/GenBank/DDBJ databases">
        <title>Roseovarius pelagicus sp. nov., isolated from Arctic seawater.</title>
        <authorList>
            <person name="Hong Y.W."/>
            <person name="Hwang C.Y."/>
        </authorList>
    </citation>
    <scope>NUCLEOTIDE SEQUENCE</scope>
    <source>
        <strain evidence="8">HL-MP18</strain>
    </source>
</reference>
<keyword evidence="3 6" id="KW-0812">Transmembrane</keyword>
<dbReference type="SUPFAM" id="SSF103481">
    <property type="entry name" value="Multidrug resistance efflux transporter EmrE"/>
    <property type="match status" value="2"/>
</dbReference>
<dbReference type="Gene3D" id="1.10.3730.20">
    <property type="match status" value="1"/>
</dbReference>